<feature type="domain" description="Septum formation-related" evidence="1">
    <location>
        <begin position="43"/>
        <end position="147"/>
    </location>
</feature>
<organism evidence="2 3">
    <name type="scientific">Schaalia turicensis</name>
    <dbReference type="NCBI Taxonomy" id="131111"/>
    <lineage>
        <taxon>Bacteria</taxon>
        <taxon>Bacillati</taxon>
        <taxon>Actinomycetota</taxon>
        <taxon>Actinomycetes</taxon>
        <taxon>Actinomycetales</taxon>
        <taxon>Actinomycetaceae</taxon>
        <taxon>Schaalia</taxon>
    </lineage>
</organism>
<evidence type="ECO:0000313" key="3">
    <source>
        <dbReference type="Proteomes" id="UP000234545"/>
    </source>
</evidence>
<name>A0A2I1I4G7_9ACTO</name>
<gene>
    <name evidence="2" type="ORF">CYJ25_06190</name>
</gene>
<evidence type="ECO:0000313" key="2">
    <source>
        <dbReference type="EMBL" id="PKY66035.1"/>
    </source>
</evidence>
<dbReference type="AlphaFoldDB" id="A0A2I1I4G7"/>
<dbReference type="EMBL" id="PKKJ01000007">
    <property type="protein sequence ID" value="PKY66035.1"/>
    <property type="molecule type" value="Genomic_DNA"/>
</dbReference>
<dbReference type="Pfam" id="PF13845">
    <property type="entry name" value="Septum_form"/>
    <property type="match status" value="1"/>
</dbReference>
<sequence length="156" mass="16396">MTIVFTNLRGRTARATGAGAFAISAVALMAGCSSSSVLDLKVGDCIQLPNTKTAVTIDHTSCSEEHRGEVSAIVKTSPNGADDAFPGDSELNSQAEEACVSSFTDYVGSDYVTSSLDVSWLVPTEQSWKDGDRHIACVVYAQGGQKLTQSVKDSNL</sequence>
<dbReference type="OrthoDB" id="3628931at2"/>
<accession>A0A2I1I4G7</accession>
<dbReference type="InterPro" id="IPR026004">
    <property type="entry name" value="Septum_form"/>
</dbReference>
<proteinExistence type="predicted"/>
<evidence type="ECO:0000259" key="1">
    <source>
        <dbReference type="Pfam" id="PF13845"/>
    </source>
</evidence>
<comment type="caution">
    <text evidence="2">The sequence shown here is derived from an EMBL/GenBank/DDBJ whole genome shotgun (WGS) entry which is preliminary data.</text>
</comment>
<reference evidence="2 3" key="1">
    <citation type="submission" date="2017-12" db="EMBL/GenBank/DDBJ databases">
        <title>Phylogenetic diversity of female urinary microbiome.</title>
        <authorList>
            <person name="Thomas-White K."/>
            <person name="Wolfe A.J."/>
        </authorList>
    </citation>
    <scope>NUCLEOTIDE SEQUENCE [LARGE SCALE GENOMIC DNA]</scope>
    <source>
        <strain evidence="2 3">UMB0250</strain>
    </source>
</reference>
<dbReference type="Proteomes" id="UP000234545">
    <property type="component" value="Unassembled WGS sequence"/>
</dbReference>
<protein>
    <recommendedName>
        <fullName evidence="1">Septum formation-related domain-containing protein</fullName>
    </recommendedName>
</protein>